<feature type="signal peptide" evidence="1">
    <location>
        <begin position="1"/>
        <end position="19"/>
    </location>
</feature>
<dbReference type="AlphaFoldDB" id="A0A2T7UUK5"/>
<dbReference type="Proteomes" id="UP000244810">
    <property type="component" value="Unassembled WGS sequence"/>
</dbReference>
<proteinExistence type="predicted"/>
<name>A0A2T7UUK5_9RHOB</name>
<dbReference type="InterPro" id="IPR032347">
    <property type="entry name" value="DUF4864"/>
</dbReference>
<accession>A0A2T7UUK5</accession>
<evidence type="ECO:0000256" key="1">
    <source>
        <dbReference type="SAM" id="SignalP"/>
    </source>
</evidence>
<keyword evidence="1" id="KW-0732">Signal</keyword>
<dbReference type="EMBL" id="QDDR01000002">
    <property type="protein sequence ID" value="PVE48276.1"/>
    <property type="molecule type" value="Genomic_DNA"/>
</dbReference>
<reference evidence="2 3" key="1">
    <citation type="journal article" date="2011" name="Syst. Appl. Microbiol.">
        <title>Defluviimonas denitrificans gen. nov., sp. nov., and Pararhodobacter aggregans gen. nov., sp. nov., non-phototrophic Rhodobacteraceae from the biofilter of a marine aquaculture.</title>
        <authorList>
            <person name="Foesel B.U."/>
            <person name="Drake H.L."/>
            <person name="Schramm A."/>
        </authorList>
    </citation>
    <scope>NUCLEOTIDE SEQUENCE [LARGE SCALE GENOMIC DNA]</scope>
    <source>
        <strain evidence="2 3">D1-19</strain>
    </source>
</reference>
<dbReference type="Pfam" id="PF16156">
    <property type="entry name" value="DUF4864"/>
    <property type="match status" value="1"/>
</dbReference>
<protein>
    <submittedName>
        <fullName evidence="2">DUF4864 domain-containing protein</fullName>
    </submittedName>
</protein>
<evidence type="ECO:0000313" key="3">
    <source>
        <dbReference type="Proteomes" id="UP000244810"/>
    </source>
</evidence>
<dbReference type="OrthoDB" id="9130422at2"/>
<sequence length="130" mass="14133">MRQTLLLPLFLSLAGPALGQSATEVIDAQIEALRQGDYETAFTFAAPALHAIFGTPGNFGRMIEQGYPMVLDPAEVRYLDHGERAGFEVQNVLIEDRTGAVFLLEYLFIGEGPTRRIAGVRLLPETGVGV</sequence>
<feature type="chain" id="PRO_5015605910" evidence="1">
    <location>
        <begin position="20"/>
        <end position="130"/>
    </location>
</feature>
<keyword evidence="3" id="KW-1185">Reference proteome</keyword>
<evidence type="ECO:0000313" key="2">
    <source>
        <dbReference type="EMBL" id="PVE48276.1"/>
    </source>
</evidence>
<organism evidence="2 3">
    <name type="scientific">Pararhodobacter aggregans</name>
    <dbReference type="NCBI Taxonomy" id="404875"/>
    <lineage>
        <taxon>Bacteria</taxon>
        <taxon>Pseudomonadati</taxon>
        <taxon>Pseudomonadota</taxon>
        <taxon>Alphaproteobacteria</taxon>
        <taxon>Rhodobacterales</taxon>
        <taxon>Paracoccaceae</taxon>
        <taxon>Pararhodobacter</taxon>
    </lineage>
</organism>
<dbReference type="RefSeq" id="WP_107750837.1">
    <property type="nucleotide sequence ID" value="NZ_QBKF01000002.1"/>
</dbReference>
<comment type="caution">
    <text evidence="2">The sequence shown here is derived from an EMBL/GenBank/DDBJ whole genome shotgun (WGS) entry which is preliminary data.</text>
</comment>
<gene>
    <name evidence="2" type="ORF">DDE23_04130</name>
</gene>